<evidence type="ECO:0000256" key="9">
    <source>
        <dbReference type="SAM" id="Phobius"/>
    </source>
</evidence>
<accession>A0A5B6TGK8</accession>
<keyword evidence="3" id="KW-1003">Cell membrane</keyword>
<dbReference type="OrthoDB" id="445589at2"/>
<name>A0A5B6TGK8_9BACT</name>
<evidence type="ECO:0000256" key="6">
    <source>
        <dbReference type="ARBA" id="ARBA00023065"/>
    </source>
</evidence>
<dbReference type="PANTHER" id="PTHR33281:SF19">
    <property type="entry name" value="VOLTAGE-DEPENDENT ANION CHANNEL-FORMING PROTEIN YNEE"/>
    <property type="match status" value="1"/>
</dbReference>
<dbReference type="Pfam" id="PF25539">
    <property type="entry name" value="Bestrophin_2"/>
    <property type="match status" value="1"/>
</dbReference>
<keyword evidence="5 9" id="KW-1133">Transmembrane helix</keyword>
<evidence type="ECO:0000256" key="5">
    <source>
        <dbReference type="ARBA" id="ARBA00022989"/>
    </source>
</evidence>
<comment type="similarity">
    <text evidence="8">Belongs to the anion channel-forming bestrophin (TC 1.A.46) family.</text>
</comment>
<feature type="transmembrane region" description="Helical" evidence="9">
    <location>
        <begin position="20"/>
        <end position="38"/>
    </location>
</feature>
<keyword evidence="6" id="KW-0406">Ion transport</keyword>
<organism evidence="10 11">
    <name type="scientific">Rufibacter hautae</name>
    <dbReference type="NCBI Taxonomy" id="2595005"/>
    <lineage>
        <taxon>Bacteria</taxon>
        <taxon>Pseudomonadati</taxon>
        <taxon>Bacteroidota</taxon>
        <taxon>Cytophagia</taxon>
        <taxon>Cytophagales</taxon>
        <taxon>Hymenobacteraceae</taxon>
        <taxon>Rufibacter</taxon>
    </lineage>
</organism>
<gene>
    <name evidence="10" type="ORF">FOA19_14175</name>
</gene>
<dbReference type="GO" id="GO:0005886">
    <property type="term" value="C:plasma membrane"/>
    <property type="evidence" value="ECO:0007669"/>
    <property type="project" value="UniProtKB-SubCell"/>
</dbReference>
<dbReference type="PANTHER" id="PTHR33281">
    <property type="entry name" value="UPF0187 PROTEIN YNEE"/>
    <property type="match status" value="1"/>
</dbReference>
<dbReference type="AlphaFoldDB" id="A0A5B6TGK8"/>
<proteinExistence type="inferred from homology"/>
<dbReference type="GO" id="GO:0005254">
    <property type="term" value="F:chloride channel activity"/>
    <property type="evidence" value="ECO:0007669"/>
    <property type="project" value="InterPro"/>
</dbReference>
<reference evidence="10 11" key="1">
    <citation type="submission" date="2019-07" db="EMBL/GenBank/DDBJ databases">
        <title>Rufibacter sp. nov., isolated from lake sediment.</title>
        <authorList>
            <person name="Qu J.-H."/>
        </authorList>
    </citation>
    <scope>NUCLEOTIDE SEQUENCE [LARGE SCALE GENOMIC DNA]</scope>
    <source>
        <strain evidence="10 11">NBS58-1</strain>
    </source>
</reference>
<dbReference type="InterPro" id="IPR044669">
    <property type="entry name" value="YneE/VCCN1/2-like"/>
</dbReference>
<dbReference type="Proteomes" id="UP000324133">
    <property type="component" value="Unassembled WGS sequence"/>
</dbReference>
<feature type="transmembrane region" description="Helical" evidence="9">
    <location>
        <begin position="227"/>
        <end position="245"/>
    </location>
</feature>
<evidence type="ECO:0000313" key="10">
    <source>
        <dbReference type="EMBL" id="KAA3438384.1"/>
    </source>
</evidence>
<feature type="transmembrane region" description="Helical" evidence="9">
    <location>
        <begin position="44"/>
        <end position="62"/>
    </location>
</feature>
<evidence type="ECO:0008006" key="12">
    <source>
        <dbReference type="Google" id="ProtNLM"/>
    </source>
</evidence>
<evidence type="ECO:0000313" key="11">
    <source>
        <dbReference type="Proteomes" id="UP000324133"/>
    </source>
</evidence>
<comment type="subcellular location">
    <subcellularLocation>
        <location evidence="1">Cell membrane</location>
        <topology evidence="1">Multi-pass membrane protein</topology>
    </subcellularLocation>
</comment>
<sequence>MLLDKRIPVSYIYNKIKSDLFIIIIIGVCAHFLSSAFVDNIPSMPSNIPAFLGTAITVLLSFKISQSYDRWWEARKVWGAIVNDSRSFVIQLQSFLPNPNSPVITTLAYRQIAWCYSLGQSLRGLDPLEGTGAFLSKNDVSHLAQHKNKPLALIQLNALDIKQLYTYNEIDTFKHTQLDSTLVRLVDSMGKAERINSTVFPKTYRLFLHLAIYLFVITLSISLKEIALIYELPLLVILSSIFLLLEKSAYHLQDPFRNRPSDTSVTAIARTIEINIRQLLGEKDIPDPLSPQGFYLL</sequence>
<evidence type="ECO:0000256" key="3">
    <source>
        <dbReference type="ARBA" id="ARBA00022475"/>
    </source>
</evidence>
<dbReference type="EMBL" id="VKKY01000002">
    <property type="protein sequence ID" value="KAA3438384.1"/>
    <property type="molecule type" value="Genomic_DNA"/>
</dbReference>
<keyword evidence="4 9" id="KW-0812">Transmembrane</keyword>
<protein>
    <recommendedName>
        <fullName evidence="12">Bestrophin</fullName>
    </recommendedName>
</protein>
<dbReference type="RefSeq" id="WP_149091442.1">
    <property type="nucleotide sequence ID" value="NZ_VKKY01000002.1"/>
</dbReference>
<evidence type="ECO:0000256" key="4">
    <source>
        <dbReference type="ARBA" id="ARBA00022692"/>
    </source>
</evidence>
<comment type="caution">
    <text evidence="10">The sequence shown here is derived from an EMBL/GenBank/DDBJ whole genome shotgun (WGS) entry which is preliminary data.</text>
</comment>
<keyword evidence="11" id="KW-1185">Reference proteome</keyword>
<evidence type="ECO:0000256" key="8">
    <source>
        <dbReference type="ARBA" id="ARBA00034708"/>
    </source>
</evidence>
<feature type="transmembrane region" description="Helical" evidence="9">
    <location>
        <begin position="204"/>
        <end position="221"/>
    </location>
</feature>
<keyword evidence="7 9" id="KW-0472">Membrane</keyword>
<keyword evidence="2" id="KW-0813">Transport</keyword>
<evidence type="ECO:0000256" key="1">
    <source>
        <dbReference type="ARBA" id="ARBA00004651"/>
    </source>
</evidence>
<evidence type="ECO:0000256" key="7">
    <source>
        <dbReference type="ARBA" id="ARBA00023136"/>
    </source>
</evidence>
<evidence type="ECO:0000256" key="2">
    <source>
        <dbReference type="ARBA" id="ARBA00022448"/>
    </source>
</evidence>